<keyword evidence="2" id="KW-1185">Reference proteome</keyword>
<dbReference type="EMBL" id="JACVVK020000034">
    <property type="protein sequence ID" value="KAK7500918.1"/>
    <property type="molecule type" value="Genomic_DNA"/>
</dbReference>
<accession>A0ABD0LN70</accession>
<evidence type="ECO:0000313" key="1">
    <source>
        <dbReference type="EMBL" id="KAK7500918.1"/>
    </source>
</evidence>
<sequence length="98" mass="11270">MVAWATERRAGSKREMKPRWHGLRCAAADESDWKTVGETARRTKGKGRTSGSGRIIHQICTVRKSPQHWRRGAFRSRPYFGPSRGNNLLRTRGDLFFL</sequence>
<name>A0ABD0LN70_9CAEN</name>
<reference evidence="1 2" key="1">
    <citation type="journal article" date="2023" name="Sci. Data">
        <title>Genome assembly of the Korean intertidal mud-creeper Batillaria attramentaria.</title>
        <authorList>
            <person name="Patra A.K."/>
            <person name="Ho P.T."/>
            <person name="Jun S."/>
            <person name="Lee S.J."/>
            <person name="Kim Y."/>
            <person name="Won Y.J."/>
        </authorList>
    </citation>
    <scope>NUCLEOTIDE SEQUENCE [LARGE SCALE GENOMIC DNA]</scope>
    <source>
        <strain evidence="1">Wonlab-2016</strain>
    </source>
</reference>
<dbReference type="Proteomes" id="UP001519460">
    <property type="component" value="Unassembled WGS sequence"/>
</dbReference>
<proteinExistence type="predicted"/>
<comment type="caution">
    <text evidence="1">The sequence shown here is derived from an EMBL/GenBank/DDBJ whole genome shotgun (WGS) entry which is preliminary data.</text>
</comment>
<protein>
    <submittedName>
        <fullName evidence="1">Uncharacterized protein</fullName>
    </submittedName>
</protein>
<organism evidence="1 2">
    <name type="scientific">Batillaria attramentaria</name>
    <dbReference type="NCBI Taxonomy" id="370345"/>
    <lineage>
        <taxon>Eukaryota</taxon>
        <taxon>Metazoa</taxon>
        <taxon>Spiralia</taxon>
        <taxon>Lophotrochozoa</taxon>
        <taxon>Mollusca</taxon>
        <taxon>Gastropoda</taxon>
        <taxon>Caenogastropoda</taxon>
        <taxon>Sorbeoconcha</taxon>
        <taxon>Cerithioidea</taxon>
        <taxon>Batillariidae</taxon>
        <taxon>Batillaria</taxon>
    </lineage>
</organism>
<evidence type="ECO:0000313" key="2">
    <source>
        <dbReference type="Proteomes" id="UP001519460"/>
    </source>
</evidence>
<gene>
    <name evidence="1" type="ORF">BaRGS_00007798</name>
</gene>
<dbReference type="AlphaFoldDB" id="A0ABD0LN70"/>